<dbReference type="PANTHER" id="PTHR10039:SF14">
    <property type="entry name" value="NACHT DOMAIN-CONTAINING PROTEIN"/>
    <property type="match status" value="1"/>
</dbReference>
<dbReference type="InterPro" id="IPR027417">
    <property type="entry name" value="P-loop_NTPase"/>
</dbReference>
<evidence type="ECO:0000259" key="3">
    <source>
        <dbReference type="PROSITE" id="PS50837"/>
    </source>
</evidence>
<reference evidence="4" key="1">
    <citation type="journal article" date="2020" name="Phytopathology">
        <title>Genome Sequence Resources of Colletotrichum truncatum, C. plurivorum, C. musicola, and C. sojae: Four Species Pathogenic to Soybean (Glycine max).</title>
        <authorList>
            <person name="Rogerio F."/>
            <person name="Boufleur T.R."/>
            <person name="Ciampi-Guillardi M."/>
            <person name="Sukno S.A."/>
            <person name="Thon M.R."/>
            <person name="Massola Junior N.S."/>
            <person name="Baroncelli R."/>
        </authorList>
    </citation>
    <scope>NUCLEOTIDE SEQUENCE</scope>
    <source>
        <strain evidence="4">LFN00145</strain>
    </source>
</reference>
<evidence type="ECO:0000313" key="5">
    <source>
        <dbReference type="Proteomes" id="UP000654918"/>
    </source>
</evidence>
<comment type="caution">
    <text evidence="4">The sequence shown here is derived from an EMBL/GenBank/DDBJ whole genome shotgun (WGS) entry which is preliminary data.</text>
</comment>
<feature type="region of interest" description="Disordered" evidence="2">
    <location>
        <begin position="1"/>
        <end position="25"/>
    </location>
</feature>
<organism evidence="4 5">
    <name type="scientific">Colletotrichum plurivorum</name>
    <dbReference type="NCBI Taxonomy" id="2175906"/>
    <lineage>
        <taxon>Eukaryota</taxon>
        <taxon>Fungi</taxon>
        <taxon>Dikarya</taxon>
        <taxon>Ascomycota</taxon>
        <taxon>Pezizomycotina</taxon>
        <taxon>Sordariomycetes</taxon>
        <taxon>Hypocreomycetidae</taxon>
        <taxon>Glomerellales</taxon>
        <taxon>Glomerellaceae</taxon>
        <taxon>Colletotrichum</taxon>
        <taxon>Colletotrichum orchidearum species complex</taxon>
    </lineage>
</organism>
<evidence type="ECO:0000256" key="2">
    <source>
        <dbReference type="SAM" id="MobiDB-lite"/>
    </source>
</evidence>
<proteinExistence type="predicted"/>
<evidence type="ECO:0000313" key="4">
    <source>
        <dbReference type="EMBL" id="KAF6821104.1"/>
    </source>
</evidence>
<dbReference type="InterPro" id="IPR056884">
    <property type="entry name" value="NPHP3-like_N"/>
</dbReference>
<dbReference type="PANTHER" id="PTHR10039">
    <property type="entry name" value="AMELOGENIN"/>
    <property type="match status" value="1"/>
</dbReference>
<dbReference type="AlphaFoldDB" id="A0A8H6N5N5"/>
<dbReference type="Gene3D" id="3.40.50.300">
    <property type="entry name" value="P-loop containing nucleotide triphosphate hydrolases"/>
    <property type="match status" value="1"/>
</dbReference>
<dbReference type="PROSITE" id="PS50837">
    <property type="entry name" value="NACHT"/>
    <property type="match status" value="1"/>
</dbReference>
<protein>
    <submittedName>
        <fullName evidence="4">Nacht and wd domain protein</fullName>
    </submittedName>
</protein>
<keyword evidence="1" id="KW-0677">Repeat</keyword>
<dbReference type="InterPro" id="IPR007111">
    <property type="entry name" value="NACHT_NTPase"/>
</dbReference>
<accession>A0A8H6N5N5</accession>
<dbReference type="Proteomes" id="UP000654918">
    <property type="component" value="Unassembled WGS sequence"/>
</dbReference>
<feature type="domain" description="NACHT" evidence="3">
    <location>
        <begin position="99"/>
        <end position="214"/>
    </location>
</feature>
<evidence type="ECO:0000256" key="1">
    <source>
        <dbReference type="ARBA" id="ARBA00022737"/>
    </source>
</evidence>
<dbReference type="EMBL" id="WIGO01000264">
    <property type="protein sequence ID" value="KAF6821104.1"/>
    <property type="molecule type" value="Genomic_DNA"/>
</dbReference>
<keyword evidence="5" id="KW-1185">Reference proteome</keyword>
<sequence>MSSGTQGHQYSNHGSGSQYVASGNQNINTGSGSQYNADIINFNSAQDSDASLLNDLYVTDPTAVKIRIERTKGGILRDSYSWILGHTNFRRWRTDAGSRLLWVKGDPGKGKTMLLCGIIDELEKWEAEPVYFFCQATDGRINTANAVLRGLLYMLLRRRPSLITHVRDGHQHAGKQLFEDPNGWDSMCKILESMLAGTEHQLDNIIFLIDGLDDRNWPSIEEAMEAAEQKVPIWLELNDEAISTAVLSYINYKVDELAQKKKYDAVLRDEVQEYLASNSNNTFLWVSLVSQQLDKVAKRHARANLSTMPRDLNEFYDRMLTQMLNSDDAVACKDILAVVLVAYRPVNLAELGSLTESPEDFINDKDSLRNIVGQCGSLLTLGPKDDVVYIVYQSAKDFLTKHTVGTVMPNGISYQHRLVLSRSLDALSKTLRRNIYGLESPSTLKKDIKAVPDPDPLEGVRYSCANWTKHAQEGDLTATEYKQVYSFLKKHYLHWLEAMSLIESMTECIAFVRRSAT</sequence>
<gene>
    <name evidence="4" type="ORF">CPLU01_12590</name>
</gene>
<dbReference type="Pfam" id="PF24883">
    <property type="entry name" value="NPHP3_N"/>
    <property type="match status" value="1"/>
</dbReference>
<name>A0A8H6N5N5_9PEZI</name>